<proteinExistence type="predicted"/>
<name>A0A3Q9JNJ5_9GAMM</name>
<evidence type="ECO:0008006" key="3">
    <source>
        <dbReference type="Google" id="ProtNLM"/>
    </source>
</evidence>
<evidence type="ECO:0000313" key="2">
    <source>
        <dbReference type="Proteomes" id="UP000273143"/>
    </source>
</evidence>
<dbReference type="EMBL" id="CP029822">
    <property type="protein sequence ID" value="AZS50893.1"/>
    <property type="molecule type" value="Genomic_DNA"/>
</dbReference>
<accession>A0A3Q9JNJ5</accession>
<dbReference type="RefSeq" id="WP_127163554.1">
    <property type="nucleotide sequence ID" value="NZ_CP029822.1"/>
</dbReference>
<keyword evidence="2" id="KW-1185">Reference proteome</keyword>
<reference evidence="2" key="1">
    <citation type="submission" date="2018-06" db="EMBL/GenBank/DDBJ databases">
        <title>Complete genome of Pseudomonas insecticola strain QZS01.</title>
        <authorList>
            <person name="Wang J."/>
            <person name="Su Q."/>
        </authorList>
    </citation>
    <scope>NUCLEOTIDE SEQUENCE [LARGE SCALE GENOMIC DNA]</scope>
    <source>
        <strain evidence="2">QZS01</strain>
    </source>
</reference>
<dbReference type="AlphaFoldDB" id="A0A3Q9JNJ5"/>
<dbReference type="KEGG" id="emo:DM558_08910"/>
<dbReference type="Proteomes" id="UP000273143">
    <property type="component" value="Chromosome"/>
</dbReference>
<dbReference type="SUPFAM" id="SSF55486">
    <property type="entry name" value="Metalloproteases ('zincins'), catalytic domain"/>
    <property type="match status" value="1"/>
</dbReference>
<sequence length="408" mass="47765">MITEKKILRLLFFLAIYLSCLNINAQNYPIVYQLKTYYSTSLTMRIDVVTQHLGKFILTPSRFWIGDNRPRKTVFCADDGRAIIYNRPETCRLISWEIPFFREPMEGLGGRSRGEYYFNNNQWLLKESNNFPRFENYPNALVCINPKNCVPLPEDKPINGELFLIWGKTPTTTYANNLKFNFFTDKLAESIDKQALLNKMVPHLEYLNKLFNYSNPNPIRVVMIAKNDGDFKDAGGTAADDAFLINYYVKNGQLMDNWEKNFIGIFLHEYVHIITPCNKYPRWACEGLADYYSYKALTNGKVNTKALKLWGKYKNIDPNYQLGLYAMDQRYKQTGSWAFYKLFYLKGASFWNELDLLLHKKNQNLDNFIPLITIDPSSKQIELPKAFTDKMIEILGEEDFKTLTHYYL</sequence>
<evidence type="ECO:0000313" key="1">
    <source>
        <dbReference type="EMBL" id="AZS50893.1"/>
    </source>
</evidence>
<protein>
    <recommendedName>
        <fullName evidence="3">Peptidase M61 catalytic domain-containing protein</fullName>
    </recommendedName>
</protein>
<gene>
    <name evidence="1" type="ORF">DM558_08910</name>
</gene>
<organism evidence="1 2">
    <name type="scientific">Entomomonas moraniae</name>
    <dbReference type="NCBI Taxonomy" id="2213226"/>
    <lineage>
        <taxon>Bacteria</taxon>
        <taxon>Pseudomonadati</taxon>
        <taxon>Pseudomonadota</taxon>
        <taxon>Gammaproteobacteria</taxon>
        <taxon>Pseudomonadales</taxon>
        <taxon>Pseudomonadaceae</taxon>
        <taxon>Entomomonas</taxon>
    </lineage>
</organism>